<protein>
    <submittedName>
        <fullName evidence="1">Uncharacterized LOC100175756</fullName>
    </submittedName>
</protein>
<dbReference type="AlphaFoldDB" id="H2XZZ8"/>
<proteinExistence type="predicted"/>
<gene>
    <name evidence="1" type="primary">LOC100175756</name>
</gene>
<organism evidence="1 2">
    <name type="scientific">Ciona intestinalis</name>
    <name type="common">Transparent sea squirt</name>
    <name type="synonym">Ascidia intestinalis</name>
    <dbReference type="NCBI Taxonomy" id="7719"/>
    <lineage>
        <taxon>Eukaryota</taxon>
        <taxon>Metazoa</taxon>
        <taxon>Chordata</taxon>
        <taxon>Tunicata</taxon>
        <taxon>Ascidiacea</taxon>
        <taxon>Phlebobranchia</taxon>
        <taxon>Cionidae</taxon>
        <taxon>Ciona</taxon>
    </lineage>
</organism>
<name>H2XZZ8_CIOIN</name>
<sequence>MRVGLARDTLSRRVAYALEDVPGSKGTRDFILLFDKWFDIVTCGVMNPIRSCNDERLIWLENQFRKYLLDWRNEVDTLHPGEEKRIIAKQTYDGLLFTTTNMVHLTKHLLQHGIEYVCLKTLTQDVLEAVFGNLRSNMRRNTNPDVAQVSYSVSAITQRKIIKKVKGGNTTFGKKNAWTHVCHDPLPKVAKKK</sequence>
<evidence type="ECO:0000313" key="1">
    <source>
        <dbReference type="Ensembl" id="ENSCINP00000035232.1"/>
    </source>
</evidence>
<evidence type="ECO:0000313" key="2">
    <source>
        <dbReference type="Proteomes" id="UP000008144"/>
    </source>
</evidence>
<dbReference type="HOGENOM" id="CLU_1554728_0_0_1"/>
<reference evidence="1" key="3">
    <citation type="submission" date="2025-09" db="UniProtKB">
        <authorList>
            <consortium name="Ensembl"/>
        </authorList>
    </citation>
    <scope>IDENTIFICATION</scope>
</reference>
<accession>H2XZZ8</accession>
<dbReference type="InParanoid" id="H2XZZ8"/>
<dbReference type="GeneTree" id="ENSGT00940000161474"/>
<reference evidence="2" key="1">
    <citation type="journal article" date="2002" name="Science">
        <title>The draft genome of Ciona intestinalis: insights into chordate and vertebrate origins.</title>
        <authorList>
            <person name="Dehal P."/>
            <person name="Satou Y."/>
            <person name="Campbell R.K."/>
            <person name="Chapman J."/>
            <person name="Degnan B."/>
            <person name="De Tomaso A."/>
            <person name="Davidson B."/>
            <person name="Di Gregorio A."/>
            <person name="Gelpke M."/>
            <person name="Goodstein D.M."/>
            <person name="Harafuji N."/>
            <person name="Hastings K.E."/>
            <person name="Ho I."/>
            <person name="Hotta K."/>
            <person name="Huang W."/>
            <person name="Kawashima T."/>
            <person name="Lemaire P."/>
            <person name="Martinez D."/>
            <person name="Meinertzhagen I.A."/>
            <person name="Necula S."/>
            <person name="Nonaka M."/>
            <person name="Putnam N."/>
            <person name="Rash S."/>
            <person name="Saiga H."/>
            <person name="Satake M."/>
            <person name="Terry A."/>
            <person name="Yamada L."/>
            <person name="Wang H.G."/>
            <person name="Awazu S."/>
            <person name="Azumi K."/>
            <person name="Boore J."/>
            <person name="Branno M."/>
            <person name="Chin-Bow S."/>
            <person name="DeSantis R."/>
            <person name="Doyle S."/>
            <person name="Francino P."/>
            <person name="Keys D.N."/>
            <person name="Haga S."/>
            <person name="Hayashi H."/>
            <person name="Hino K."/>
            <person name="Imai K.S."/>
            <person name="Inaba K."/>
            <person name="Kano S."/>
            <person name="Kobayashi K."/>
            <person name="Kobayashi M."/>
            <person name="Lee B.I."/>
            <person name="Makabe K.W."/>
            <person name="Manohar C."/>
            <person name="Matassi G."/>
            <person name="Medina M."/>
            <person name="Mochizuki Y."/>
            <person name="Mount S."/>
            <person name="Morishita T."/>
            <person name="Miura S."/>
            <person name="Nakayama A."/>
            <person name="Nishizaka S."/>
            <person name="Nomoto H."/>
            <person name="Ohta F."/>
            <person name="Oishi K."/>
            <person name="Rigoutsos I."/>
            <person name="Sano M."/>
            <person name="Sasaki A."/>
            <person name="Sasakura Y."/>
            <person name="Shoguchi E."/>
            <person name="Shin-i T."/>
            <person name="Spagnuolo A."/>
            <person name="Stainier D."/>
            <person name="Suzuki M.M."/>
            <person name="Tassy O."/>
            <person name="Takatori N."/>
            <person name="Tokuoka M."/>
            <person name="Yagi K."/>
            <person name="Yoshizaki F."/>
            <person name="Wada S."/>
            <person name="Zhang C."/>
            <person name="Hyatt P.D."/>
            <person name="Larimer F."/>
            <person name="Detter C."/>
            <person name="Doggett N."/>
            <person name="Glavina T."/>
            <person name="Hawkins T."/>
            <person name="Richardson P."/>
            <person name="Lucas S."/>
            <person name="Kohara Y."/>
            <person name="Levine M."/>
            <person name="Satoh N."/>
            <person name="Rokhsar D.S."/>
        </authorList>
    </citation>
    <scope>NUCLEOTIDE SEQUENCE [LARGE SCALE GENOMIC DNA]</scope>
</reference>
<keyword evidence="2" id="KW-1185">Reference proteome</keyword>
<dbReference type="OMA" id="THEDIIM"/>
<reference evidence="1" key="2">
    <citation type="submission" date="2025-08" db="UniProtKB">
        <authorList>
            <consortium name="Ensembl"/>
        </authorList>
    </citation>
    <scope>IDENTIFICATION</scope>
</reference>
<dbReference type="Ensembl" id="ENSCINT00000031578.1">
    <property type="protein sequence ID" value="ENSCINP00000035232.1"/>
    <property type="gene ID" value="ENSCING00000024948.1"/>
</dbReference>
<dbReference type="Proteomes" id="UP000008144">
    <property type="component" value="Unassembled WGS sequence"/>
</dbReference>